<dbReference type="SUPFAM" id="SSF140500">
    <property type="entry name" value="BAS1536-like"/>
    <property type="match status" value="1"/>
</dbReference>
<dbReference type="RefSeq" id="WP_081382514.1">
    <property type="nucleotide sequence ID" value="NZ_JALLFV010000005.1"/>
</dbReference>
<dbReference type="Proteomes" id="UP000249163">
    <property type="component" value="Chromosome"/>
</dbReference>
<evidence type="ECO:0008006" key="4">
    <source>
        <dbReference type="Google" id="ProtNLM"/>
    </source>
</evidence>
<name>A0AAD0KN82_9BACL</name>
<dbReference type="EMBL" id="CP021965">
    <property type="protein sequence ID" value="AWV36221.1"/>
    <property type="molecule type" value="Genomic_DNA"/>
</dbReference>
<feature type="compositionally biased region" description="Basic and acidic residues" evidence="1">
    <location>
        <begin position="1"/>
        <end position="14"/>
    </location>
</feature>
<dbReference type="InterPro" id="IPR037208">
    <property type="entry name" value="Spo0E-like_sf"/>
</dbReference>
<dbReference type="Pfam" id="PF09388">
    <property type="entry name" value="SpoOE-like"/>
    <property type="match status" value="1"/>
</dbReference>
<organism evidence="2 3">
    <name type="scientific">Paenibacillus odorifer</name>
    <dbReference type="NCBI Taxonomy" id="189426"/>
    <lineage>
        <taxon>Bacteria</taxon>
        <taxon>Bacillati</taxon>
        <taxon>Bacillota</taxon>
        <taxon>Bacilli</taxon>
        <taxon>Bacillales</taxon>
        <taxon>Paenibacillaceae</taxon>
        <taxon>Paenibacillus</taxon>
    </lineage>
</organism>
<feature type="region of interest" description="Disordered" evidence="1">
    <location>
        <begin position="1"/>
        <end position="29"/>
    </location>
</feature>
<evidence type="ECO:0000256" key="1">
    <source>
        <dbReference type="SAM" id="MobiDB-lite"/>
    </source>
</evidence>
<protein>
    <recommendedName>
        <fullName evidence="4">Aspartyl-phosphate phosphatase Spo0E family protein</fullName>
    </recommendedName>
</protein>
<accession>A0AAD0KN82</accession>
<proteinExistence type="predicted"/>
<evidence type="ECO:0000313" key="2">
    <source>
        <dbReference type="EMBL" id="AWV36221.1"/>
    </source>
</evidence>
<dbReference type="GO" id="GO:0043937">
    <property type="term" value="P:regulation of sporulation"/>
    <property type="evidence" value="ECO:0007669"/>
    <property type="project" value="InterPro"/>
</dbReference>
<gene>
    <name evidence="2" type="ORF">CD191_28470</name>
</gene>
<sequence length="102" mass="11774">MIGEDVDREKERDVTQNPNSSKNNHRKDYKEDELLVTIESLRCELLEVAEQRSLSDRAVLELSERLDSYILLAQNKMMENLRNRKAGITSYSRSSKTAITVS</sequence>
<dbReference type="InterPro" id="IPR036638">
    <property type="entry name" value="HLH_DNA-bd_sf"/>
</dbReference>
<reference evidence="2 3" key="1">
    <citation type="submission" date="2017-06" db="EMBL/GenBank/DDBJ databases">
        <title>Complete genome sequence of Paenibacillus odorifer CBA7130.</title>
        <authorList>
            <person name="Nam Y.-D."/>
            <person name="Kang J."/>
            <person name="Chung W.-H."/>
        </authorList>
    </citation>
    <scope>NUCLEOTIDE SEQUENCE [LARGE SCALE GENOMIC DNA]</scope>
    <source>
        <strain evidence="2 3">CBA7130</strain>
    </source>
</reference>
<dbReference type="AlphaFoldDB" id="A0AAD0KN82"/>
<evidence type="ECO:0000313" key="3">
    <source>
        <dbReference type="Proteomes" id="UP000249163"/>
    </source>
</evidence>
<dbReference type="InterPro" id="IPR018540">
    <property type="entry name" value="Spo0E-like"/>
</dbReference>
<dbReference type="Gene3D" id="4.10.280.10">
    <property type="entry name" value="Helix-loop-helix DNA-binding domain"/>
    <property type="match status" value="1"/>
</dbReference>
<dbReference type="GO" id="GO:0046983">
    <property type="term" value="F:protein dimerization activity"/>
    <property type="evidence" value="ECO:0007669"/>
    <property type="project" value="InterPro"/>
</dbReference>